<dbReference type="GO" id="GO:0000976">
    <property type="term" value="F:transcription cis-regulatory region binding"/>
    <property type="evidence" value="ECO:0007669"/>
    <property type="project" value="TreeGrafter"/>
</dbReference>
<evidence type="ECO:0000256" key="2">
    <source>
        <dbReference type="ARBA" id="ARBA00023125"/>
    </source>
</evidence>
<keyword evidence="3" id="KW-0804">Transcription</keyword>
<sequence length="203" mass="23764">MDDTKIKIISAAIKAVRQYGLEGVRIQKISELAGVSPGALYRYFNGKEQLMMECFTYIDRQAAAVFEHLKFDPQAMLTDPVGAVRSLWVPYFRFWLARPDETVFYHRFRDSAFFPSYDKNRDASYFDTFAGMVRIFLQVFPRLRQINQDLLWLHVLTSTVMYAKYVVEGVIPDNQETEDTVFRFLTEGLSGYLNLEKMKIEQY</sequence>
<feature type="domain" description="HTH tetR-type" evidence="5">
    <location>
        <begin position="2"/>
        <end position="62"/>
    </location>
</feature>
<evidence type="ECO:0000313" key="6">
    <source>
        <dbReference type="EMBL" id="MXP75030.1"/>
    </source>
</evidence>
<dbReference type="PROSITE" id="PS50977">
    <property type="entry name" value="HTH_TETR_2"/>
    <property type="match status" value="1"/>
</dbReference>
<dbReference type="InterPro" id="IPR001647">
    <property type="entry name" value="HTH_TetR"/>
</dbReference>
<dbReference type="Proteomes" id="UP000460412">
    <property type="component" value="Unassembled WGS sequence"/>
</dbReference>
<evidence type="ECO:0000256" key="3">
    <source>
        <dbReference type="ARBA" id="ARBA00023163"/>
    </source>
</evidence>
<keyword evidence="7" id="KW-1185">Reference proteome</keyword>
<accession>A0A7X3MEM5</accession>
<dbReference type="AlphaFoldDB" id="A0A7X3MEM5"/>
<evidence type="ECO:0000259" key="5">
    <source>
        <dbReference type="PROSITE" id="PS50977"/>
    </source>
</evidence>
<dbReference type="EMBL" id="WUQX01000001">
    <property type="protein sequence ID" value="MXP75030.1"/>
    <property type="molecule type" value="Genomic_DNA"/>
</dbReference>
<dbReference type="InterPro" id="IPR009057">
    <property type="entry name" value="Homeodomain-like_sf"/>
</dbReference>
<evidence type="ECO:0000313" key="7">
    <source>
        <dbReference type="Proteomes" id="UP000460412"/>
    </source>
</evidence>
<dbReference type="InterPro" id="IPR050109">
    <property type="entry name" value="HTH-type_TetR-like_transc_reg"/>
</dbReference>
<dbReference type="PANTHER" id="PTHR30055:SF234">
    <property type="entry name" value="HTH-TYPE TRANSCRIPTIONAL REGULATOR BETI"/>
    <property type="match status" value="1"/>
</dbReference>
<dbReference type="PANTHER" id="PTHR30055">
    <property type="entry name" value="HTH-TYPE TRANSCRIPTIONAL REGULATOR RUTR"/>
    <property type="match status" value="1"/>
</dbReference>
<evidence type="ECO:0000256" key="4">
    <source>
        <dbReference type="PROSITE-ProRule" id="PRU00335"/>
    </source>
</evidence>
<dbReference type="CDD" id="cd00093">
    <property type="entry name" value="HTH_XRE"/>
    <property type="match status" value="1"/>
</dbReference>
<feature type="DNA-binding region" description="H-T-H motif" evidence="4">
    <location>
        <begin position="25"/>
        <end position="44"/>
    </location>
</feature>
<proteinExistence type="predicted"/>
<dbReference type="InterPro" id="IPR001387">
    <property type="entry name" value="Cro/C1-type_HTH"/>
</dbReference>
<dbReference type="Pfam" id="PF00440">
    <property type="entry name" value="TetR_N"/>
    <property type="match status" value="1"/>
</dbReference>
<dbReference type="SUPFAM" id="SSF46689">
    <property type="entry name" value="Homeodomain-like"/>
    <property type="match status" value="1"/>
</dbReference>
<keyword evidence="1" id="KW-0805">Transcription regulation</keyword>
<dbReference type="GO" id="GO:0003700">
    <property type="term" value="F:DNA-binding transcription factor activity"/>
    <property type="evidence" value="ECO:0007669"/>
    <property type="project" value="TreeGrafter"/>
</dbReference>
<organism evidence="6 7">
    <name type="scientific">Sporofaciens musculi</name>
    <dbReference type="NCBI Taxonomy" id="2681861"/>
    <lineage>
        <taxon>Bacteria</taxon>
        <taxon>Bacillati</taxon>
        <taxon>Bacillota</taxon>
        <taxon>Clostridia</taxon>
        <taxon>Lachnospirales</taxon>
        <taxon>Lachnospiraceae</taxon>
        <taxon>Sporofaciens</taxon>
    </lineage>
</organism>
<name>A0A7X3MEM5_9FIRM</name>
<reference evidence="6 7" key="1">
    <citation type="submission" date="2019-12" db="EMBL/GenBank/DDBJ databases">
        <title>Sporaefaciens musculi gen. nov., sp. nov., a novel bacterium isolated from the caecum of an obese mouse.</title>
        <authorList>
            <person name="Rasmussen T.S."/>
            <person name="Streidl T."/>
            <person name="Hitch T.C.A."/>
            <person name="Wortmann E."/>
            <person name="Deptula P."/>
            <person name="Hansen M."/>
            <person name="Nielsen D.S."/>
            <person name="Clavel T."/>
            <person name="Vogensen F.K."/>
        </authorList>
    </citation>
    <scope>NUCLEOTIDE SEQUENCE [LARGE SCALE GENOMIC DNA]</scope>
    <source>
        <strain evidence="6 7">WCA-9-b2</strain>
    </source>
</reference>
<evidence type="ECO:0000256" key="1">
    <source>
        <dbReference type="ARBA" id="ARBA00023015"/>
    </source>
</evidence>
<dbReference type="Gene3D" id="1.10.357.10">
    <property type="entry name" value="Tetracycline Repressor, domain 2"/>
    <property type="match status" value="1"/>
</dbReference>
<gene>
    <name evidence="6" type="ORF">GN277_06445</name>
</gene>
<dbReference type="RefSeq" id="WP_159750346.1">
    <property type="nucleotide sequence ID" value="NZ_CATIYY010000349.1"/>
</dbReference>
<protein>
    <submittedName>
        <fullName evidence="6">TetR family transcriptional regulator</fullName>
    </submittedName>
</protein>
<dbReference type="PRINTS" id="PR00455">
    <property type="entry name" value="HTHTETR"/>
</dbReference>
<keyword evidence="2 4" id="KW-0238">DNA-binding</keyword>
<comment type="caution">
    <text evidence="6">The sequence shown here is derived from an EMBL/GenBank/DDBJ whole genome shotgun (WGS) entry which is preliminary data.</text>
</comment>